<gene>
    <name evidence="2" type="ORF">Syun_022024</name>
</gene>
<dbReference type="EMBL" id="JBBNAF010000009">
    <property type="protein sequence ID" value="KAK9115227.1"/>
    <property type="molecule type" value="Genomic_DNA"/>
</dbReference>
<evidence type="ECO:0000256" key="1">
    <source>
        <dbReference type="SAM" id="MobiDB-lite"/>
    </source>
</evidence>
<feature type="region of interest" description="Disordered" evidence="1">
    <location>
        <begin position="22"/>
        <end position="83"/>
    </location>
</feature>
<accession>A0AAP0IH21</accession>
<feature type="compositionally biased region" description="Basic and acidic residues" evidence="1">
    <location>
        <begin position="28"/>
        <end position="37"/>
    </location>
</feature>
<keyword evidence="3" id="KW-1185">Reference proteome</keyword>
<evidence type="ECO:0000313" key="3">
    <source>
        <dbReference type="Proteomes" id="UP001420932"/>
    </source>
</evidence>
<dbReference type="Proteomes" id="UP001420932">
    <property type="component" value="Unassembled WGS sequence"/>
</dbReference>
<sequence length="83" mass="8984">MAEECALDLKTIARLQCGGCDEAAGRPAEAKAGRAESGEAPDGEFTPGFRVPVRGIITERERERVEHEEGEGEPETSREGRVE</sequence>
<comment type="caution">
    <text evidence="2">The sequence shown here is derived from an EMBL/GenBank/DDBJ whole genome shotgun (WGS) entry which is preliminary data.</text>
</comment>
<evidence type="ECO:0000313" key="2">
    <source>
        <dbReference type="EMBL" id="KAK9115227.1"/>
    </source>
</evidence>
<name>A0AAP0IH21_9MAGN</name>
<dbReference type="AlphaFoldDB" id="A0AAP0IH21"/>
<protein>
    <submittedName>
        <fullName evidence="2">Uncharacterized protein</fullName>
    </submittedName>
</protein>
<organism evidence="2 3">
    <name type="scientific">Stephania yunnanensis</name>
    <dbReference type="NCBI Taxonomy" id="152371"/>
    <lineage>
        <taxon>Eukaryota</taxon>
        <taxon>Viridiplantae</taxon>
        <taxon>Streptophyta</taxon>
        <taxon>Embryophyta</taxon>
        <taxon>Tracheophyta</taxon>
        <taxon>Spermatophyta</taxon>
        <taxon>Magnoliopsida</taxon>
        <taxon>Ranunculales</taxon>
        <taxon>Menispermaceae</taxon>
        <taxon>Menispermoideae</taxon>
        <taxon>Cissampelideae</taxon>
        <taxon>Stephania</taxon>
    </lineage>
</organism>
<proteinExistence type="predicted"/>
<reference evidence="2 3" key="1">
    <citation type="submission" date="2024-01" db="EMBL/GenBank/DDBJ databases">
        <title>Genome assemblies of Stephania.</title>
        <authorList>
            <person name="Yang L."/>
        </authorList>
    </citation>
    <scope>NUCLEOTIDE SEQUENCE [LARGE SCALE GENOMIC DNA]</scope>
    <source>
        <strain evidence="2">YNDBR</strain>
        <tissue evidence="2">Leaf</tissue>
    </source>
</reference>
<feature type="compositionally biased region" description="Basic and acidic residues" evidence="1">
    <location>
        <begin position="57"/>
        <end position="67"/>
    </location>
</feature>